<dbReference type="SMART" id="SM00112">
    <property type="entry name" value="CA"/>
    <property type="match status" value="1"/>
</dbReference>
<sequence length="255" mass="28648">MPERLAEMLLDLWTPLIILWITLPPCIYTAPMNQSPVLMSGSPLELNRLNEEQRILNRSKRGWVWNQMFVLEEFSGPEPILVGRVEFQLRACQGLIFLHVDCNCSTSDSSKVSLQDVGEFSSIMSSNAQSLHTDLDPGSKKIKYILSGDGAGTIFQINDITGDIHAIKRLDREEKAEYTLTAQAVDWETNKPLEPPSEFIIKVQDINDNAPEFLNGPYHATVPEMSILEDLLLFLKIFGSDENEAHGIPCSEDKS</sequence>
<dbReference type="FunFam" id="2.60.40.60:FF:000009">
    <property type="entry name" value="Cadherin 24"/>
    <property type="match status" value="1"/>
</dbReference>
<dbReference type="InterPro" id="IPR002126">
    <property type="entry name" value="Cadherin-like_dom"/>
</dbReference>
<dbReference type="GO" id="GO:0016477">
    <property type="term" value="P:cell migration"/>
    <property type="evidence" value="ECO:0007669"/>
    <property type="project" value="TreeGrafter"/>
</dbReference>
<dbReference type="GO" id="GO:0000902">
    <property type="term" value="P:cell morphogenesis"/>
    <property type="evidence" value="ECO:0007669"/>
    <property type="project" value="TreeGrafter"/>
</dbReference>
<dbReference type="CDD" id="cd11304">
    <property type="entry name" value="Cadherin_repeat"/>
    <property type="match status" value="1"/>
</dbReference>
<dbReference type="InterPro" id="IPR039808">
    <property type="entry name" value="Cadherin"/>
</dbReference>
<evidence type="ECO:0000313" key="8">
    <source>
        <dbReference type="Proteomes" id="UP000437017"/>
    </source>
</evidence>
<dbReference type="GO" id="GO:0043083">
    <property type="term" value="C:synaptic cleft"/>
    <property type="evidence" value="ECO:0007669"/>
    <property type="project" value="TreeGrafter"/>
</dbReference>
<dbReference type="OrthoDB" id="9643839at2759"/>
<evidence type="ECO:0000256" key="4">
    <source>
        <dbReference type="ARBA" id="ARBA00023136"/>
    </source>
</evidence>
<dbReference type="SUPFAM" id="SSF49313">
    <property type="entry name" value="Cadherin-like"/>
    <property type="match status" value="2"/>
</dbReference>
<dbReference type="InterPro" id="IPR020894">
    <property type="entry name" value="Cadherin_CS"/>
</dbReference>
<dbReference type="InterPro" id="IPR015919">
    <property type="entry name" value="Cadherin-like_sf"/>
</dbReference>
<dbReference type="GO" id="GO:0034332">
    <property type="term" value="P:adherens junction organization"/>
    <property type="evidence" value="ECO:0007669"/>
    <property type="project" value="TreeGrafter"/>
</dbReference>
<organism evidence="7 8">
    <name type="scientific">Balaenoptera physalus</name>
    <name type="common">Fin whale</name>
    <name type="synonym">Balaena physalus</name>
    <dbReference type="NCBI Taxonomy" id="9770"/>
    <lineage>
        <taxon>Eukaryota</taxon>
        <taxon>Metazoa</taxon>
        <taxon>Chordata</taxon>
        <taxon>Craniata</taxon>
        <taxon>Vertebrata</taxon>
        <taxon>Euteleostomi</taxon>
        <taxon>Mammalia</taxon>
        <taxon>Eutheria</taxon>
        <taxon>Laurasiatheria</taxon>
        <taxon>Artiodactyla</taxon>
        <taxon>Whippomorpha</taxon>
        <taxon>Cetacea</taxon>
        <taxon>Mysticeti</taxon>
        <taxon>Balaenopteridae</taxon>
        <taxon>Balaenoptera</taxon>
    </lineage>
</organism>
<keyword evidence="4" id="KW-0472">Membrane</keyword>
<dbReference type="Gene3D" id="2.60.40.60">
    <property type="entry name" value="Cadherins"/>
    <property type="match status" value="1"/>
</dbReference>
<feature type="domain" description="Cadherin" evidence="6">
    <location>
        <begin position="133"/>
        <end position="213"/>
    </location>
</feature>
<evidence type="ECO:0000256" key="1">
    <source>
        <dbReference type="ARBA" id="ARBA00004370"/>
    </source>
</evidence>
<evidence type="ECO:0000256" key="5">
    <source>
        <dbReference type="PROSITE-ProRule" id="PRU00043"/>
    </source>
</evidence>
<dbReference type="PANTHER" id="PTHR24027:SF273">
    <property type="entry name" value="CADHERIN-8"/>
    <property type="match status" value="1"/>
</dbReference>
<dbReference type="GO" id="GO:0007156">
    <property type="term" value="P:homophilic cell adhesion via plasma membrane adhesion molecules"/>
    <property type="evidence" value="ECO:0007669"/>
    <property type="project" value="InterPro"/>
</dbReference>
<evidence type="ECO:0000313" key="7">
    <source>
        <dbReference type="EMBL" id="KAB0402434.1"/>
    </source>
</evidence>
<dbReference type="GO" id="GO:0007043">
    <property type="term" value="P:cell-cell junction assembly"/>
    <property type="evidence" value="ECO:0007669"/>
    <property type="project" value="TreeGrafter"/>
</dbReference>
<comment type="subcellular location">
    <subcellularLocation>
        <location evidence="1">Membrane</location>
    </subcellularLocation>
</comment>
<dbReference type="GO" id="GO:0016342">
    <property type="term" value="C:catenin complex"/>
    <property type="evidence" value="ECO:0007669"/>
    <property type="project" value="TreeGrafter"/>
</dbReference>
<dbReference type="EMBL" id="SGJD01000995">
    <property type="protein sequence ID" value="KAB0402434.1"/>
    <property type="molecule type" value="Genomic_DNA"/>
</dbReference>
<dbReference type="Proteomes" id="UP000437017">
    <property type="component" value="Unassembled WGS sequence"/>
</dbReference>
<dbReference type="Pfam" id="PF00028">
    <property type="entry name" value="Cadherin"/>
    <property type="match status" value="1"/>
</dbReference>
<dbReference type="GO" id="GO:0008013">
    <property type="term" value="F:beta-catenin binding"/>
    <property type="evidence" value="ECO:0007669"/>
    <property type="project" value="TreeGrafter"/>
</dbReference>
<feature type="non-terminal residue" evidence="7">
    <location>
        <position position="255"/>
    </location>
</feature>
<dbReference type="GO" id="GO:0005912">
    <property type="term" value="C:adherens junction"/>
    <property type="evidence" value="ECO:0007669"/>
    <property type="project" value="TreeGrafter"/>
</dbReference>
<accession>A0A6A1Q575</accession>
<dbReference type="GO" id="GO:0016339">
    <property type="term" value="P:calcium-dependent cell-cell adhesion via plasma membrane cell adhesion molecules"/>
    <property type="evidence" value="ECO:0007669"/>
    <property type="project" value="TreeGrafter"/>
</dbReference>
<evidence type="ECO:0000256" key="3">
    <source>
        <dbReference type="ARBA" id="ARBA00022837"/>
    </source>
</evidence>
<dbReference type="GO" id="GO:0044331">
    <property type="term" value="P:cell-cell adhesion mediated by cadherin"/>
    <property type="evidence" value="ECO:0007669"/>
    <property type="project" value="TreeGrafter"/>
</dbReference>
<dbReference type="PROSITE" id="PS50268">
    <property type="entry name" value="CADHERIN_2"/>
    <property type="match status" value="1"/>
</dbReference>
<comment type="caution">
    <text evidence="7">The sequence shown here is derived from an EMBL/GenBank/DDBJ whole genome shotgun (WGS) entry which is preliminary data.</text>
</comment>
<evidence type="ECO:0000259" key="6">
    <source>
        <dbReference type="PROSITE" id="PS50268"/>
    </source>
</evidence>
<dbReference type="PRINTS" id="PR00205">
    <property type="entry name" value="CADHERIN"/>
</dbReference>
<protein>
    <recommendedName>
        <fullName evidence="6">Cadherin domain-containing protein</fullName>
    </recommendedName>
</protein>
<gene>
    <name evidence="7" type="ORF">E2I00_003832</name>
</gene>
<keyword evidence="2" id="KW-0677">Repeat</keyword>
<dbReference type="AlphaFoldDB" id="A0A6A1Q575"/>
<dbReference type="GO" id="GO:0043679">
    <property type="term" value="C:axon terminus"/>
    <property type="evidence" value="ECO:0007669"/>
    <property type="project" value="TreeGrafter"/>
</dbReference>
<dbReference type="PROSITE" id="PS00232">
    <property type="entry name" value="CADHERIN_1"/>
    <property type="match status" value="1"/>
</dbReference>
<proteinExistence type="predicted"/>
<reference evidence="7 8" key="1">
    <citation type="journal article" date="2019" name="PLoS ONE">
        <title>Genomic analyses reveal an absence of contemporary introgressive admixture between fin whales and blue whales, despite known hybrids.</title>
        <authorList>
            <person name="Westbury M.V."/>
            <person name="Petersen B."/>
            <person name="Lorenzen E.D."/>
        </authorList>
    </citation>
    <scope>NUCLEOTIDE SEQUENCE [LARGE SCALE GENOMIC DNA]</scope>
    <source>
        <strain evidence="7">FinWhale-01</strain>
    </source>
</reference>
<keyword evidence="8" id="KW-1185">Reference proteome</keyword>
<dbReference type="GO" id="GO:0005509">
    <property type="term" value="F:calcium ion binding"/>
    <property type="evidence" value="ECO:0007669"/>
    <property type="project" value="UniProtKB-UniRule"/>
</dbReference>
<dbReference type="PANTHER" id="PTHR24027">
    <property type="entry name" value="CADHERIN-23"/>
    <property type="match status" value="1"/>
</dbReference>
<evidence type="ECO:0000256" key="2">
    <source>
        <dbReference type="ARBA" id="ARBA00022737"/>
    </source>
</evidence>
<dbReference type="GO" id="GO:0045296">
    <property type="term" value="F:cadherin binding"/>
    <property type="evidence" value="ECO:0007669"/>
    <property type="project" value="TreeGrafter"/>
</dbReference>
<name>A0A6A1Q575_BALPH</name>
<keyword evidence="3 5" id="KW-0106">Calcium</keyword>